<evidence type="ECO:0000256" key="16">
    <source>
        <dbReference type="SAM" id="SignalP"/>
    </source>
</evidence>
<evidence type="ECO:0000313" key="17">
    <source>
        <dbReference type="EMBL" id="PKA62402.1"/>
    </source>
</evidence>
<evidence type="ECO:0000256" key="4">
    <source>
        <dbReference type="ARBA" id="ARBA00022525"/>
    </source>
</evidence>
<evidence type="ECO:0000256" key="1">
    <source>
        <dbReference type="ARBA" id="ARBA00004191"/>
    </source>
</evidence>
<dbReference type="InterPro" id="IPR000743">
    <property type="entry name" value="Glyco_hydro_28"/>
</dbReference>
<dbReference type="OrthoDB" id="187139at2759"/>
<evidence type="ECO:0000256" key="12">
    <source>
        <dbReference type="ARBA" id="ARBA00068298"/>
    </source>
</evidence>
<dbReference type="InterPro" id="IPR006626">
    <property type="entry name" value="PbH1"/>
</dbReference>
<evidence type="ECO:0000256" key="9">
    <source>
        <dbReference type="ARBA" id="ARBA00043142"/>
    </source>
</evidence>
<evidence type="ECO:0000256" key="8">
    <source>
        <dbReference type="ARBA" id="ARBA00038933"/>
    </source>
</evidence>
<accession>A0A2I0B3N0</accession>
<keyword evidence="16" id="KW-0732">Signal</keyword>
<dbReference type="PANTHER" id="PTHR31375">
    <property type="match status" value="1"/>
</dbReference>
<evidence type="ECO:0000256" key="14">
    <source>
        <dbReference type="PROSITE-ProRule" id="PRU10052"/>
    </source>
</evidence>
<keyword evidence="4" id="KW-0964">Secreted</keyword>
<feature type="active site" evidence="14">
    <location>
        <position position="238"/>
    </location>
</feature>
<evidence type="ECO:0000256" key="7">
    <source>
        <dbReference type="ARBA" id="ARBA00023316"/>
    </source>
</evidence>
<keyword evidence="18" id="KW-1185">Reference proteome</keyword>
<dbReference type="EMBL" id="KZ451917">
    <property type="protein sequence ID" value="PKA62402.1"/>
    <property type="molecule type" value="Genomic_DNA"/>
</dbReference>
<dbReference type="GO" id="GO:0047911">
    <property type="term" value="F:galacturan 1,4-alpha-galacturonidase activity"/>
    <property type="evidence" value="ECO:0007669"/>
    <property type="project" value="UniProtKB-EC"/>
</dbReference>
<dbReference type="EC" id="3.2.1.67" evidence="8"/>
<keyword evidence="6 15" id="KW-0326">Glycosidase</keyword>
<dbReference type="InterPro" id="IPR012334">
    <property type="entry name" value="Pectin_lyas_fold"/>
</dbReference>
<dbReference type="SMART" id="SM00710">
    <property type="entry name" value="PbH1"/>
    <property type="match status" value="5"/>
</dbReference>
<dbReference type="GO" id="GO:0005975">
    <property type="term" value="P:carbohydrate metabolic process"/>
    <property type="evidence" value="ECO:0007669"/>
    <property type="project" value="InterPro"/>
</dbReference>
<dbReference type="GO" id="GO:0004650">
    <property type="term" value="F:polygalacturonase activity"/>
    <property type="evidence" value="ECO:0007669"/>
    <property type="project" value="InterPro"/>
</dbReference>
<evidence type="ECO:0000256" key="3">
    <source>
        <dbReference type="ARBA" id="ARBA00022512"/>
    </source>
</evidence>
<dbReference type="Gene3D" id="2.160.20.10">
    <property type="entry name" value="Single-stranded right-handed beta-helix, Pectin lyase-like"/>
    <property type="match status" value="1"/>
</dbReference>
<comment type="similarity">
    <text evidence="2 15">Belongs to the glycosyl hydrolase 28 family.</text>
</comment>
<proteinExistence type="inferred from homology"/>
<name>A0A2I0B3N0_9ASPA</name>
<protein>
    <recommendedName>
        <fullName evidence="12">Exopolygalacturonase</fullName>
        <ecNumber evidence="8">3.2.1.67</ecNumber>
    </recommendedName>
    <alternativeName>
        <fullName evidence="9">Galacturan 1,4-alpha-galacturonidase</fullName>
    </alternativeName>
    <alternativeName>
        <fullName evidence="13">Pectinase</fullName>
    </alternativeName>
</protein>
<sequence>MASHLALVGCCCCFFLVATAIALNINDYGAIPDGITDSTQALQKAWAEACAAESNAAVVVPAGQYVIGPVMFKGPCKSPVAIQLDGTLLAHPDLRLYRPNWIEFQYIDGLVLSGAGKVDGRGSAAWGSNKCRQNHISNCRTFPMNMVFSFVNDATISGISSIDSKYFHVLVFGSQNVTFDSVTVAAPGDSPNTDGIHVAVSQNVAITNSVIGTGDDCISIGDHTVNLTVSGIACGPGHGISVGSLGRNPGEQDVVGLAVRNCTFNGTMNGVRIKTWQNGPKDLAVRDLVFEDLTMNAVENPIVIDQKYCPSGTCPETLKPSRVRISNVTFHNIKGTSETMTAINLVCSQTFPCEAVQLSDIDLKYAGSDANATCINVKATVAGDVNPAAFCR</sequence>
<evidence type="ECO:0000256" key="11">
    <source>
        <dbReference type="ARBA" id="ARBA00057651"/>
    </source>
</evidence>
<evidence type="ECO:0000256" key="13">
    <source>
        <dbReference type="ARBA" id="ARBA00083621"/>
    </source>
</evidence>
<keyword evidence="3" id="KW-0134">Cell wall</keyword>
<evidence type="ECO:0000313" key="18">
    <source>
        <dbReference type="Proteomes" id="UP000236161"/>
    </source>
</evidence>
<dbReference type="AlphaFoldDB" id="A0A2I0B3N0"/>
<dbReference type="Proteomes" id="UP000236161">
    <property type="component" value="Unassembled WGS sequence"/>
</dbReference>
<comment type="function">
    <text evidence="11">May function in depolymerizing pectin during pollen development, germination, and tube growth. Acts as an exo-polygalacturonase.</text>
</comment>
<evidence type="ECO:0000256" key="5">
    <source>
        <dbReference type="ARBA" id="ARBA00022801"/>
    </source>
</evidence>
<evidence type="ECO:0000256" key="6">
    <source>
        <dbReference type="ARBA" id="ARBA00023295"/>
    </source>
</evidence>
<dbReference type="InterPro" id="IPR011050">
    <property type="entry name" value="Pectin_lyase_fold/virulence"/>
</dbReference>
<dbReference type="STRING" id="1088818.A0A2I0B3N0"/>
<dbReference type="Pfam" id="PF00295">
    <property type="entry name" value="Glyco_hydro_28"/>
    <property type="match status" value="1"/>
</dbReference>
<organism evidence="17 18">
    <name type="scientific">Apostasia shenzhenica</name>
    <dbReference type="NCBI Taxonomy" id="1088818"/>
    <lineage>
        <taxon>Eukaryota</taxon>
        <taxon>Viridiplantae</taxon>
        <taxon>Streptophyta</taxon>
        <taxon>Embryophyta</taxon>
        <taxon>Tracheophyta</taxon>
        <taxon>Spermatophyta</taxon>
        <taxon>Magnoliopsida</taxon>
        <taxon>Liliopsida</taxon>
        <taxon>Asparagales</taxon>
        <taxon>Orchidaceae</taxon>
        <taxon>Apostasioideae</taxon>
        <taxon>Apostasia</taxon>
    </lineage>
</organism>
<keyword evidence="5 15" id="KW-0378">Hydrolase</keyword>
<gene>
    <name evidence="17" type="ORF">AXF42_Ash009288</name>
</gene>
<evidence type="ECO:0000256" key="2">
    <source>
        <dbReference type="ARBA" id="ARBA00008834"/>
    </source>
</evidence>
<dbReference type="FunFam" id="2.160.20.10:FF:000004">
    <property type="entry name" value="Pectin lyase-like superfamily protein"/>
    <property type="match status" value="1"/>
</dbReference>
<comment type="subcellular location">
    <subcellularLocation>
        <location evidence="1">Secreted</location>
        <location evidence="1">Cell wall</location>
    </subcellularLocation>
</comment>
<reference evidence="17 18" key="1">
    <citation type="journal article" date="2017" name="Nature">
        <title>The Apostasia genome and the evolution of orchids.</title>
        <authorList>
            <person name="Zhang G.Q."/>
            <person name="Liu K.W."/>
            <person name="Li Z."/>
            <person name="Lohaus R."/>
            <person name="Hsiao Y.Y."/>
            <person name="Niu S.C."/>
            <person name="Wang J.Y."/>
            <person name="Lin Y.C."/>
            <person name="Xu Q."/>
            <person name="Chen L.J."/>
            <person name="Yoshida K."/>
            <person name="Fujiwara S."/>
            <person name="Wang Z.W."/>
            <person name="Zhang Y.Q."/>
            <person name="Mitsuda N."/>
            <person name="Wang M."/>
            <person name="Liu G.H."/>
            <person name="Pecoraro L."/>
            <person name="Huang H.X."/>
            <person name="Xiao X.J."/>
            <person name="Lin M."/>
            <person name="Wu X.Y."/>
            <person name="Wu W.L."/>
            <person name="Chen Y.Y."/>
            <person name="Chang S.B."/>
            <person name="Sakamoto S."/>
            <person name="Ohme-Takagi M."/>
            <person name="Yagi M."/>
            <person name="Zeng S.J."/>
            <person name="Shen C.Y."/>
            <person name="Yeh C.M."/>
            <person name="Luo Y.B."/>
            <person name="Tsai W.C."/>
            <person name="Van de Peer Y."/>
            <person name="Liu Z.J."/>
        </authorList>
    </citation>
    <scope>NUCLEOTIDE SEQUENCE [LARGE SCALE GENOMIC DNA]</scope>
    <source>
        <strain evidence="18">cv. Shenzhen</strain>
        <tissue evidence="17">Stem</tissue>
    </source>
</reference>
<comment type="catalytic activity">
    <reaction evidence="10">
        <text>[(1-&gt;4)-alpha-D-galacturonosyl](n) + H2O = alpha-D-galacturonate + [(1-&gt;4)-alpha-D-galacturonosyl](n-1)</text>
        <dbReference type="Rhea" id="RHEA:14117"/>
        <dbReference type="Rhea" id="RHEA-COMP:14570"/>
        <dbReference type="Rhea" id="RHEA-COMP:14572"/>
        <dbReference type="ChEBI" id="CHEBI:15377"/>
        <dbReference type="ChEBI" id="CHEBI:58658"/>
        <dbReference type="ChEBI" id="CHEBI:140523"/>
        <dbReference type="EC" id="3.2.1.67"/>
    </reaction>
</comment>
<feature type="signal peptide" evidence="16">
    <location>
        <begin position="1"/>
        <end position="22"/>
    </location>
</feature>
<feature type="chain" id="PRO_5014187464" description="Exopolygalacturonase" evidence="16">
    <location>
        <begin position="23"/>
        <end position="392"/>
    </location>
</feature>
<evidence type="ECO:0000256" key="15">
    <source>
        <dbReference type="RuleBase" id="RU361169"/>
    </source>
</evidence>
<keyword evidence="7" id="KW-0961">Cell wall biogenesis/degradation</keyword>
<dbReference type="SUPFAM" id="SSF51126">
    <property type="entry name" value="Pectin lyase-like"/>
    <property type="match status" value="1"/>
</dbReference>
<evidence type="ECO:0000256" key="10">
    <source>
        <dbReference type="ARBA" id="ARBA00048766"/>
    </source>
</evidence>
<dbReference type="GO" id="GO:0071555">
    <property type="term" value="P:cell wall organization"/>
    <property type="evidence" value="ECO:0007669"/>
    <property type="project" value="UniProtKB-KW"/>
</dbReference>
<dbReference type="PROSITE" id="PS00502">
    <property type="entry name" value="POLYGALACTURONASE"/>
    <property type="match status" value="1"/>
</dbReference>